<proteinExistence type="predicted"/>
<dbReference type="STRING" id="325777.GW15_0221770"/>
<dbReference type="HOGENOM" id="CLU_1947982_0_0_6"/>
<comment type="caution">
    <text evidence="1">The sequence shown here is derived from an EMBL/GenBank/DDBJ whole genome shotgun (WGS) entry which is preliminary data.</text>
</comment>
<dbReference type="Proteomes" id="UP000028012">
    <property type="component" value="Unassembled WGS sequence"/>
</dbReference>
<name>A0A098PXG5_9XANT</name>
<protein>
    <submittedName>
        <fullName evidence="1">Uncharacterized protein</fullName>
    </submittedName>
</protein>
<accession>A0A098PXG5</accession>
<sequence length="129" mass="14602">MVRAPISASTRDDLRRNCNTTQAVVETAARASKILEPRDAYKEFRAAQDHFEVGCWLVYYRQQMAGEGAHEAIYECAELLRRHGLQEPTRNFETVFGFGIDCYWSVVASQPRGRGAGEVCQMQPEVRAC</sequence>
<evidence type="ECO:0000313" key="2">
    <source>
        <dbReference type="Proteomes" id="UP000028012"/>
    </source>
</evidence>
<dbReference type="AlphaFoldDB" id="A0A098PXG5"/>
<dbReference type="EMBL" id="JPHD02000143">
    <property type="protein sequence ID" value="KGE50387.1"/>
    <property type="molecule type" value="Genomic_DNA"/>
</dbReference>
<reference evidence="1 2" key="1">
    <citation type="submission" date="2014-09" db="EMBL/GenBank/DDBJ databases">
        <title>A draft genome sequence for Xanthomonas axonopodis pv. vasculorum NCPPB 900.</title>
        <authorList>
            <person name="Harrison J."/>
            <person name="Studholme D.J."/>
        </authorList>
    </citation>
    <scope>NUCLEOTIDE SEQUENCE [LARGE SCALE GENOMIC DNA]</scope>
    <source>
        <strain evidence="1 2">NCPPB 900</strain>
    </source>
</reference>
<organism evidence="1 2">
    <name type="scientific">Xanthomonas axonopodis pv. vasculorum</name>
    <dbReference type="NCBI Taxonomy" id="325777"/>
    <lineage>
        <taxon>Bacteria</taxon>
        <taxon>Pseudomonadati</taxon>
        <taxon>Pseudomonadota</taxon>
        <taxon>Gammaproteobacteria</taxon>
        <taxon>Lysobacterales</taxon>
        <taxon>Lysobacteraceae</taxon>
        <taxon>Xanthomonas</taxon>
    </lineage>
</organism>
<gene>
    <name evidence="1" type="ORF">GW15_0221770</name>
</gene>
<evidence type="ECO:0000313" key="1">
    <source>
        <dbReference type="EMBL" id="KGE50387.1"/>
    </source>
</evidence>